<dbReference type="PANTHER" id="PTHR43690:SF18">
    <property type="entry name" value="INSULIN-DEGRADING ENZYME-RELATED"/>
    <property type="match status" value="1"/>
</dbReference>
<dbReference type="InterPro" id="IPR011765">
    <property type="entry name" value="Pept_M16_N"/>
</dbReference>
<evidence type="ECO:0000256" key="3">
    <source>
        <dbReference type="ARBA" id="ARBA00022723"/>
    </source>
</evidence>
<dbReference type="OrthoDB" id="6273757at2759"/>
<dbReference type="InterPro" id="IPR011249">
    <property type="entry name" value="Metalloenz_LuxS/M16"/>
</dbReference>
<dbReference type="PROSITE" id="PS00143">
    <property type="entry name" value="INSULINASE"/>
    <property type="match status" value="1"/>
</dbReference>
<feature type="domain" description="Peptidase M16 N-terminal" evidence="7">
    <location>
        <begin position="134"/>
        <end position="242"/>
    </location>
</feature>
<evidence type="ECO:0000313" key="9">
    <source>
        <dbReference type="Proteomes" id="UP000282613"/>
    </source>
</evidence>
<sequence length="259" mass="28891">MQARLLRFLTPTDCQLGTIRAHLNKVSLWPFGVAMLGGVQAYLKSALGNVRGSSSAVSRLEDIFEVNKSKSRQGRAGVRRAPFIHLKNGLRTMLISSLKPGETAESETDSVSDAWDECEEEEAICHDDEVSKVTMRKSAAALCVNVGYFTDPVEAQGLAHFLEHMVFMGSEKYPRENDFDDYVEHRGGSSNACTDGDYTLFFFDIQRAHFEEALDKFANFFIAPLLSQDCVDRELEAIHSGWLNSSCAKQMTLAAWITF</sequence>
<dbReference type="GO" id="GO:0046872">
    <property type="term" value="F:metal ion binding"/>
    <property type="evidence" value="ECO:0007669"/>
    <property type="project" value="UniProtKB-KW"/>
</dbReference>
<dbReference type="Proteomes" id="UP000282613">
    <property type="component" value="Unassembled WGS sequence"/>
</dbReference>
<evidence type="ECO:0000313" key="8">
    <source>
        <dbReference type="EMBL" id="VDK25659.1"/>
    </source>
</evidence>
<keyword evidence="2" id="KW-0645">Protease</keyword>
<dbReference type="InterPro" id="IPR001431">
    <property type="entry name" value="Pept_M16_Zn_BS"/>
</dbReference>
<keyword evidence="3" id="KW-0479">Metal-binding</keyword>
<reference evidence="8 9" key="2">
    <citation type="submission" date="2018-11" db="EMBL/GenBank/DDBJ databases">
        <authorList>
            <consortium name="Pathogen Informatics"/>
        </authorList>
    </citation>
    <scope>NUCLEOTIDE SEQUENCE [LARGE SCALE GENOMIC DNA]</scope>
</reference>
<evidence type="ECO:0000313" key="10">
    <source>
        <dbReference type="WBParaSite" id="TASK_0000261601-mRNA-1"/>
    </source>
</evidence>
<keyword evidence="4" id="KW-0378">Hydrolase</keyword>
<proteinExistence type="inferred from homology"/>
<dbReference type="WBParaSite" id="TASK_0000261601-mRNA-1">
    <property type="protein sequence ID" value="TASK_0000261601-mRNA-1"/>
    <property type="gene ID" value="TASK_0000261601"/>
</dbReference>
<keyword evidence="5" id="KW-0862">Zinc</keyword>
<keyword evidence="6" id="KW-0482">Metalloprotease</keyword>
<evidence type="ECO:0000256" key="5">
    <source>
        <dbReference type="ARBA" id="ARBA00022833"/>
    </source>
</evidence>
<evidence type="ECO:0000256" key="1">
    <source>
        <dbReference type="ARBA" id="ARBA00007261"/>
    </source>
</evidence>
<accession>A0A0R3VYX2</accession>
<dbReference type="GO" id="GO:0004222">
    <property type="term" value="F:metalloendopeptidase activity"/>
    <property type="evidence" value="ECO:0007669"/>
    <property type="project" value="InterPro"/>
</dbReference>
<dbReference type="SUPFAM" id="SSF63411">
    <property type="entry name" value="LuxS/MPP-like metallohydrolase"/>
    <property type="match status" value="1"/>
</dbReference>
<comment type="similarity">
    <text evidence="1">Belongs to the peptidase M16 family.</text>
</comment>
<dbReference type="PANTHER" id="PTHR43690">
    <property type="entry name" value="NARDILYSIN"/>
    <property type="match status" value="1"/>
</dbReference>
<dbReference type="Pfam" id="PF00675">
    <property type="entry name" value="Peptidase_M16"/>
    <property type="match status" value="1"/>
</dbReference>
<organism evidence="10">
    <name type="scientific">Taenia asiatica</name>
    <name type="common">Asian tapeworm</name>
    <dbReference type="NCBI Taxonomy" id="60517"/>
    <lineage>
        <taxon>Eukaryota</taxon>
        <taxon>Metazoa</taxon>
        <taxon>Spiralia</taxon>
        <taxon>Lophotrochozoa</taxon>
        <taxon>Platyhelminthes</taxon>
        <taxon>Cestoda</taxon>
        <taxon>Eucestoda</taxon>
        <taxon>Cyclophyllidea</taxon>
        <taxon>Taeniidae</taxon>
        <taxon>Taenia</taxon>
    </lineage>
</organism>
<dbReference type="GO" id="GO:0006508">
    <property type="term" value="P:proteolysis"/>
    <property type="evidence" value="ECO:0007669"/>
    <property type="project" value="UniProtKB-KW"/>
</dbReference>
<dbReference type="EMBL" id="UYRS01002222">
    <property type="protein sequence ID" value="VDK25659.1"/>
    <property type="molecule type" value="Genomic_DNA"/>
</dbReference>
<dbReference type="STRING" id="60517.A0A0R3VYX2"/>
<evidence type="ECO:0000256" key="6">
    <source>
        <dbReference type="ARBA" id="ARBA00023049"/>
    </source>
</evidence>
<evidence type="ECO:0000256" key="4">
    <source>
        <dbReference type="ARBA" id="ARBA00022801"/>
    </source>
</evidence>
<evidence type="ECO:0000259" key="7">
    <source>
        <dbReference type="Pfam" id="PF00675"/>
    </source>
</evidence>
<keyword evidence="9" id="KW-1185">Reference proteome</keyword>
<reference evidence="10" key="1">
    <citation type="submission" date="2017-02" db="UniProtKB">
        <authorList>
            <consortium name="WormBaseParasite"/>
        </authorList>
    </citation>
    <scope>IDENTIFICATION</scope>
</reference>
<protein>
    <submittedName>
        <fullName evidence="10">Peptidase_M16 domain-containing protein</fullName>
    </submittedName>
</protein>
<name>A0A0R3VYX2_TAEAS</name>
<dbReference type="Gene3D" id="3.30.830.10">
    <property type="entry name" value="Metalloenzyme, LuxS/M16 peptidase-like"/>
    <property type="match status" value="1"/>
</dbReference>
<evidence type="ECO:0000256" key="2">
    <source>
        <dbReference type="ARBA" id="ARBA00022670"/>
    </source>
</evidence>
<dbReference type="InterPro" id="IPR050626">
    <property type="entry name" value="Peptidase_M16"/>
</dbReference>
<gene>
    <name evidence="8" type="ORF">TASK_LOCUS2617</name>
</gene>
<dbReference type="AlphaFoldDB" id="A0A0R3VYX2"/>